<evidence type="ECO:0000313" key="1">
    <source>
        <dbReference type="EMBL" id="EXK80366.1"/>
    </source>
</evidence>
<evidence type="ECO:0000313" key="2">
    <source>
        <dbReference type="Proteomes" id="UP000030663"/>
    </source>
</evidence>
<gene>
    <name evidence="1" type="ORF">FOQG_15148</name>
</gene>
<proteinExistence type="predicted"/>
<sequence length="63" mass="7098">MATTRSRKTLTELLRLSQLLHQFQCQLLIEHQADVLSIISSLQGRTVATSRSNMRLLSKISSS</sequence>
<keyword evidence="2" id="KW-1185">Reference proteome</keyword>
<dbReference type="Proteomes" id="UP000030663">
    <property type="component" value="Unassembled WGS sequence"/>
</dbReference>
<accession>X0BEX4</accession>
<reference evidence="1 2" key="1">
    <citation type="submission" date="2011-11" db="EMBL/GenBank/DDBJ databases">
        <title>The Genome Sequence of Fusarium oxysporum PHW815.</title>
        <authorList>
            <consortium name="The Broad Institute Genome Sequencing Platform"/>
            <person name="Ma L.-J."/>
            <person name="Gale L.R."/>
            <person name="Schwartz D.C."/>
            <person name="Zhou S."/>
            <person name="Corby-Kistler H."/>
            <person name="Young S.K."/>
            <person name="Zeng Q."/>
            <person name="Gargeya S."/>
            <person name="Fitzgerald M."/>
            <person name="Haas B."/>
            <person name="Abouelleil A."/>
            <person name="Alvarado L."/>
            <person name="Arachchi H.M."/>
            <person name="Berlin A."/>
            <person name="Brown A."/>
            <person name="Chapman S.B."/>
            <person name="Chen Z."/>
            <person name="Dunbar C."/>
            <person name="Freedman E."/>
            <person name="Gearin G."/>
            <person name="Goldberg J."/>
            <person name="Griggs A."/>
            <person name="Gujja S."/>
            <person name="Heiman D."/>
            <person name="Howarth C."/>
            <person name="Larson L."/>
            <person name="Lui A."/>
            <person name="MacDonald P.J.P."/>
            <person name="Montmayeur A."/>
            <person name="Murphy C."/>
            <person name="Neiman D."/>
            <person name="Pearson M."/>
            <person name="Priest M."/>
            <person name="Roberts A."/>
            <person name="Saif S."/>
            <person name="Shea T."/>
            <person name="Shenoy N."/>
            <person name="Sisk P."/>
            <person name="Stolte C."/>
            <person name="Sykes S."/>
            <person name="Wortman J."/>
            <person name="Nusbaum C."/>
            <person name="Birren B."/>
        </authorList>
    </citation>
    <scope>NUCLEOTIDE SEQUENCE [LARGE SCALE GENOMIC DNA]</scope>
    <source>
        <strain evidence="1 2">54005</strain>
    </source>
</reference>
<dbReference type="HOGENOM" id="CLU_2885889_0_0_1"/>
<organism evidence="1 2">
    <name type="scientific">Fusarium oxysporum f. sp. raphani 54005</name>
    <dbReference type="NCBI Taxonomy" id="1089458"/>
    <lineage>
        <taxon>Eukaryota</taxon>
        <taxon>Fungi</taxon>
        <taxon>Dikarya</taxon>
        <taxon>Ascomycota</taxon>
        <taxon>Pezizomycotina</taxon>
        <taxon>Sordariomycetes</taxon>
        <taxon>Hypocreomycetidae</taxon>
        <taxon>Hypocreales</taxon>
        <taxon>Nectriaceae</taxon>
        <taxon>Fusarium</taxon>
        <taxon>Fusarium oxysporum species complex</taxon>
    </lineage>
</organism>
<dbReference type="EMBL" id="JH658447">
    <property type="protein sequence ID" value="EXK80366.1"/>
    <property type="molecule type" value="Genomic_DNA"/>
</dbReference>
<name>X0BEX4_FUSOX</name>
<protein>
    <submittedName>
        <fullName evidence="1">Uncharacterized protein</fullName>
    </submittedName>
</protein>
<dbReference type="AlphaFoldDB" id="X0BEX4"/>